<dbReference type="EMBL" id="CP144694">
    <property type="protein sequence ID" value="WVZ01925.1"/>
    <property type="molecule type" value="Genomic_DNA"/>
</dbReference>
<sequence>MKLHNPSKQPPSLASPNKNPRESFIAFPSKFSLPEISSSNTTPNAKMSTFSETDPCERNSGATNPLGISTLSLLLLTVALPANALPTSASLPLQSAVMNMFLLLTFM</sequence>
<reference evidence="2 3" key="1">
    <citation type="journal article" date="2023" name="Life. Sci Alliance">
        <title>Evolutionary insights into 3D genome organization and epigenetic landscape of Vigna mungo.</title>
        <authorList>
            <person name="Junaid A."/>
            <person name="Singh B."/>
            <person name="Bhatia S."/>
        </authorList>
    </citation>
    <scope>NUCLEOTIDE SEQUENCE [LARGE SCALE GENOMIC DNA]</scope>
    <source>
        <strain evidence="2">Urdbean</strain>
    </source>
</reference>
<feature type="compositionally biased region" description="Polar residues" evidence="1">
    <location>
        <begin position="35"/>
        <end position="52"/>
    </location>
</feature>
<gene>
    <name evidence="2" type="ORF">V8G54_022731</name>
</gene>
<organism evidence="2 3">
    <name type="scientific">Vigna mungo</name>
    <name type="common">Black gram</name>
    <name type="synonym">Phaseolus mungo</name>
    <dbReference type="NCBI Taxonomy" id="3915"/>
    <lineage>
        <taxon>Eukaryota</taxon>
        <taxon>Viridiplantae</taxon>
        <taxon>Streptophyta</taxon>
        <taxon>Embryophyta</taxon>
        <taxon>Tracheophyta</taxon>
        <taxon>Spermatophyta</taxon>
        <taxon>Magnoliopsida</taxon>
        <taxon>eudicotyledons</taxon>
        <taxon>Gunneridae</taxon>
        <taxon>Pentapetalae</taxon>
        <taxon>rosids</taxon>
        <taxon>fabids</taxon>
        <taxon>Fabales</taxon>
        <taxon>Fabaceae</taxon>
        <taxon>Papilionoideae</taxon>
        <taxon>50 kb inversion clade</taxon>
        <taxon>NPAAA clade</taxon>
        <taxon>indigoferoid/millettioid clade</taxon>
        <taxon>Phaseoleae</taxon>
        <taxon>Vigna</taxon>
    </lineage>
</organism>
<accession>A0AAQ3N3L4</accession>
<evidence type="ECO:0000313" key="2">
    <source>
        <dbReference type="EMBL" id="WVZ01925.1"/>
    </source>
</evidence>
<proteinExistence type="predicted"/>
<dbReference type="AlphaFoldDB" id="A0AAQ3N3L4"/>
<feature type="compositionally biased region" description="Polar residues" evidence="1">
    <location>
        <begin position="1"/>
        <end position="18"/>
    </location>
</feature>
<dbReference type="Proteomes" id="UP001374535">
    <property type="component" value="Chromosome 7"/>
</dbReference>
<feature type="region of interest" description="Disordered" evidence="1">
    <location>
        <begin position="1"/>
        <end position="62"/>
    </location>
</feature>
<evidence type="ECO:0000313" key="3">
    <source>
        <dbReference type="Proteomes" id="UP001374535"/>
    </source>
</evidence>
<evidence type="ECO:0000256" key="1">
    <source>
        <dbReference type="SAM" id="MobiDB-lite"/>
    </source>
</evidence>
<name>A0AAQ3N3L4_VIGMU</name>
<protein>
    <submittedName>
        <fullName evidence="2">Uncharacterized protein</fullName>
    </submittedName>
</protein>
<keyword evidence="3" id="KW-1185">Reference proteome</keyword>